<dbReference type="AlphaFoldDB" id="A0A6J1P1T4"/>
<dbReference type="SUPFAM" id="SSF53850">
    <property type="entry name" value="Periplasmic binding protein-like II"/>
    <property type="match status" value="1"/>
</dbReference>
<feature type="signal peptide" evidence="9">
    <location>
        <begin position="1"/>
        <end position="19"/>
    </location>
</feature>
<feature type="transmembrane region" description="Helical" evidence="8">
    <location>
        <begin position="581"/>
        <end position="602"/>
    </location>
</feature>
<evidence type="ECO:0000256" key="2">
    <source>
        <dbReference type="ARBA" id="ARBA00022475"/>
    </source>
</evidence>
<evidence type="ECO:0000256" key="5">
    <source>
        <dbReference type="ARBA" id="ARBA00023136"/>
    </source>
</evidence>
<dbReference type="KEGG" id="bany:112055859"/>
<feature type="transmembrane region" description="Helical" evidence="8">
    <location>
        <begin position="341"/>
        <end position="360"/>
    </location>
</feature>
<organism evidence="11 12">
    <name type="scientific">Bicyclus anynana</name>
    <name type="common">Squinting bush brown butterfly</name>
    <dbReference type="NCBI Taxonomy" id="110368"/>
    <lineage>
        <taxon>Eukaryota</taxon>
        <taxon>Metazoa</taxon>
        <taxon>Ecdysozoa</taxon>
        <taxon>Arthropoda</taxon>
        <taxon>Hexapoda</taxon>
        <taxon>Insecta</taxon>
        <taxon>Pterygota</taxon>
        <taxon>Neoptera</taxon>
        <taxon>Endopterygota</taxon>
        <taxon>Lepidoptera</taxon>
        <taxon>Glossata</taxon>
        <taxon>Ditrysia</taxon>
        <taxon>Papilionoidea</taxon>
        <taxon>Nymphalidae</taxon>
        <taxon>Satyrinae</taxon>
        <taxon>Satyrini</taxon>
        <taxon>Mycalesina</taxon>
        <taxon>Bicyclus</taxon>
    </lineage>
</organism>
<dbReference type="Pfam" id="PF24061">
    <property type="entry name" value="LBD_receptor"/>
    <property type="match status" value="1"/>
</dbReference>
<evidence type="ECO:0000313" key="12">
    <source>
        <dbReference type="RefSeq" id="XP_023951912.2"/>
    </source>
</evidence>
<reference evidence="12" key="1">
    <citation type="submission" date="2025-08" db="UniProtKB">
        <authorList>
            <consortium name="RefSeq"/>
        </authorList>
    </citation>
    <scope>IDENTIFICATION</scope>
</reference>
<dbReference type="PANTHER" id="PTHR42643">
    <property type="entry name" value="IONOTROPIC RECEPTOR 20A-RELATED"/>
    <property type="match status" value="1"/>
</dbReference>
<keyword evidence="9" id="KW-0732">Signal</keyword>
<feature type="chain" id="PRO_5046177917" evidence="9">
    <location>
        <begin position="20"/>
        <end position="606"/>
    </location>
</feature>
<protein>
    <submittedName>
        <fullName evidence="12">Uncharacterized protein LOC112055859</fullName>
    </submittedName>
</protein>
<dbReference type="RefSeq" id="XP_023951912.2">
    <property type="nucleotide sequence ID" value="XM_024096144.2"/>
</dbReference>
<proteinExistence type="predicted"/>
<dbReference type="InterPro" id="IPR052192">
    <property type="entry name" value="Insect_Ionotropic_Sensory_Rcpt"/>
</dbReference>
<dbReference type="GeneID" id="112055859"/>
<evidence type="ECO:0000256" key="9">
    <source>
        <dbReference type="SAM" id="SignalP"/>
    </source>
</evidence>
<evidence type="ECO:0000313" key="11">
    <source>
        <dbReference type="Proteomes" id="UP001652582"/>
    </source>
</evidence>
<dbReference type="Gene3D" id="3.40.190.10">
    <property type="entry name" value="Periplasmic binding protein-like II"/>
    <property type="match status" value="1"/>
</dbReference>
<feature type="domain" description="Putative ionotropic receptor ligand binding" evidence="10">
    <location>
        <begin position="126"/>
        <end position="181"/>
    </location>
</feature>
<dbReference type="Proteomes" id="UP001652582">
    <property type="component" value="Chromosome 5"/>
</dbReference>
<dbReference type="OrthoDB" id="6430908at2759"/>
<keyword evidence="6" id="KW-0675">Receptor</keyword>
<sequence>MQSLQYLFCVIFCAITVQTEPNFLITRIDDNVLKICRNATISCIVKLMEKFVDCGSSAVLVDKTDLTNSVIKSLSHKSCYSYILRSVHTHSRLQQTKVYIISTLNVRQFTSSITQLAREVGWNPKARFLITIKEFEKEQILEIFKTLLSHNIFNALFVNEDNNEITKVYSYFPFDDQKCGQVSLDIIKEEDCDYVDTIEDYYKSLEIKYKNCSIVVTASEDMVNFIFRSNQLYSYLGKNAEGIEEYMLRNIAKLENLKIEYILGGDDKRYGIILPNHTVTGVLGYLQNDNVSIAGGGFFLIRNRADLFDFIWGYNYATICLFTPAFGKENWKNVYREFSTLTWMLIVFSFFFTSTLIIVVRKYILRKEDDKLVLLIKVWGYIFGHTDYGLYQGRKTRIIILIWIWFTYFIASFYNTAYYSLLTRIDVEKMQQKPANLESFHLKPCLTDTIRTLFKYNFNEILPANRYKNCNYTQMALDSVANSNDLYALEMEYGYRLREYRYIDKEGNYKLEMTRFSGDMVFALYTKRGFPLLQKFQRYAFYHFESGILQNHLNEIFHSIHIFHQHYKSEYTNSRLTDYRIHFCVLFLGYFISTICFIMEVYKRNI</sequence>
<name>A0A6J1P1T4_BICAN</name>
<feature type="transmembrane region" description="Helical" evidence="8">
    <location>
        <begin position="397"/>
        <end position="421"/>
    </location>
</feature>
<comment type="subcellular location">
    <subcellularLocation>
        <location evidence="1">Cell membrane</location>
        <topology evidence="1">Multi-pass membrane protein</topology>
    </subcellularLocation>
</comment>
<keyword evidence="7" id="KW-0325">Glycoprotein</keyword>
<accession>A0A6J1P1T4</accession>
<keyword evidence="2" id="KW-1003">Cell membrane</keyword>
<evidence type="ECO:0000256" key="7">
    <source>
        <dbReference type="ARBA" id="ARBA00023180"/>
    </source>
</evidence>
<evidence type="ECO:0000256" key="4">
    <source>
        <dbReference type="ARBA" id="ARBA00022989"/>
    </source>
</evidence>
<dbReference type="PANTHER" id="PTHR42643:SF39">
    <property type="entry name" value="IONOTROPIC RECEPTOR 56A-RELATED"/>
    <property type="match status" value="1"/>
</dbReference>
<keyword evidence="11" id="KW-1185">Reference proteome</keyword>
<dbReference type="InterPro" id="IPR056198">
    <property type="entry name" value="LBD_receptor"/>
</dbReference>
<evidence type="ECO:0000256" key="6">
    <source>
        <dbReference type="ARBA" id="ARBA00023170"/>
    </source>
</evidence>
<evidence type="ECO:0000256" key="3">
    <source>
        <dbReference type="ARBA" id="ARBA00022692"/>
    </source>
</evidence>
<evidence type="ECO:0000256" key="1">
    <source>
        <dbReference type="ARBA" id="ARBA00004651"/>
    </source>
</evidence>
<keyword evidence="4 8" id="KW-1133">Transmembrane helix</keyword>
<evidence type="ECO:0000259" key="10">
    <source>
        <dbReference type="Pfam" id="PF24061"/>
    </source>
</evidence>
<keyword evidence="5 8" id="KW-0472">Membrane</keyword>
<dbReference type="GO" id="GO:0005886">
    <property type="term" value="C:plasma membrane"/>
    <property type="evidence" value="ECO:0007669"/>
    <property type="project" value="UniProtKB-SubCell"/>
</dbReference>
<feature type="transmembrane region" description="Helical" evidence="8">
    <location>
        <begin position="372"/>
        <end position="391"/>
    </location>
</feature>
<gene>
    <name evidence="12" type="primary">LOC112055859</name>
</gene>
<evidence type="ECO:0000256" key="8">
    <source>
        <dbReference type="SAM" id="Phobius"/>
    </source>
</evidence>
<keyword evidence="3 8" id="KW-0812">Transmembrane</keyword>